<dbReference type="SMART" id="SM00986">
    <property type="entry name" value="UDG"/>
    <property type="match status" value="1"/>
</dbReference>
<comment type="similarity">
    <text evidence="1">Belongs to the uracil-DNA glycosylase (UDG) superfamily. Type 4 (UDGa) family.</text>
</comment>
<dbReference type="Pfam" id="PF03167">
    <property type="entry name" value="UDG"/>
    <property type="match status" value="1"/>
</dbReference>
<keyword evidence="9" id="KW-0234">DNA repair</keyword>
<dbReference type="Proteomes" id="UP001595377">
    <property type="component" value="Unassembled WGS sequence"/>
</dbReference>
<name>A0ABV7DGB4_9HYPH</name>
<dbReference type="EMBL" id="JBHRSP010000015">
    <property type="protein sequence ID" value="MFC3073283.1"/>
    <property type="molecule type" value="Genomic_DNA"/>
</dbReference>
<dbReference type="NCBIfam" id="TIGR03914">
    <property type="entry name" value="UDG_fam_dom"/>
    <property type="match status" value="1"/>
</dbReference>
<feature type="domain" description="Uracil-DNA glycosylase-like" evidence="10">
    <location>
        <begin position="43"/>
        <end position="197"/>
    </location>
</feature>
<keyword evidence="4" id="KW-0479">Metal-binding</keyword>
<protein>
    <recommendedName>
        <fullName evidence="2">Type-4 uracil-DNA glycosylase</fullName>
    </recommendedName>
</protein>
<reference evidence="12" key="1">
    <citation type="journal article" date="2019" name="Int. J. Syst. Evol. Microbiol.">
        <title>The Global Catalogue of Microorganisms (GCM) 10K type strain sequencing project: providing services to taxonomists for standard genome sequencing and annotation.</title>
        <authorList>
            <consortium name="The Broad Institute Genomics Platform"/>
            <consortium name="The Broad Institute Genome Sequencing Center for Infectious Disease"/>
            <person name="Wu L."/>
            <person name="Ma J."/>
        </authorList>
    </citation>
    <scope>NUCLEOTIDE SEQUENCE [LARGE SCALE GENOMIC DNA]</scope>
    <source>
        <strain evidence="12">KCTC 52677</strain>
    </source>
</reference>
<dbReference type="PANTHER" id="PTHR33693">
    <property type="entry name" value="TYPE-5 URACIL-DNA GLYCOSYLASE"/>
    <property type="match status" value="1"/>
</dbReference>
<evidence type="ECO:0000256" key="8">
    <source>
        <dbReference type="ARBA" id="ARBA00023014"/>
    </source>
</evidence>
<proteinExistence type="inferred from homology"/>
<evidence type="ECO:0000256" key="5">
    <source>
        <dbReference type="ARBA" id="ARBA00022763"/>
    </source>
</evidence>
<keyword evidence="7" id="KW-0408">Iron</keyword>
<dbReference type="Gene3D" id="3.40.470.10">
    <property type="entry name" value="Uracil-DNA glycosylase-like domain"/>
    <property type="match status" value="1"/>
</dbReference>
<keyword evidence="5" id="KW-0227">DNA damage</keyword>
<evidence type="ECO:0000313" key="11">
    <source>
        <dbReference type="EMBL" id="MFC3073283.1"/>
    </source>
</evidence>
<evidence type="ECO:0000256" key="2">
    <source>
        <dbReference type="ARBA" id="ARBA00019403"/>
    </source>
</evidence>
<dbReference type="InterPro" id="IPR051536">
    <property type="entry name" value="UDG_Type-4/5"/>
</dbReference>
<dbReference type="PANTHER" id="PTHR33693:SF9">
    <property type="entry name" value="TYPE-4 URACIL-DNA GLYCOSYLASE"/>
    <property type="match status" value="1"/>
</dbReference>
<evidence type="ECO:0000256" key="4">
    <source>
        <dbReference type="ARBA" id="ARBA00022723"/>
    </source>
</evidence>
<dbReference type="InterPro" id="IPR036895">
    <property type="entry name" value="Uracil-DNA_glycosylase-like_sf"/>
</dbReference>
<sequence length="211" mass="23521">MPQKPNAAPAFQEHAHGGLEQMRAEAAECRRCDLYRDATQVVFGEGSEDARVLLVGEQPGDREDMLGRPFVGPAGRFLDACLEEAGIDRKACYLTNAVKHFKFKTLGKRRIHQKPNTGEVRRCAWWIGGEIERLRPKLLVALGATATFALVGNRYAVTADRGRIVDSEAGLPVLITVHPSSLLRTRDRPEAMQERARFVAELGKVKRFLDE</sequence>
<evidence type="ECO:0000259" key="10">
    <source>
        <dbReference type="SMART" id="SM00986"/>
    </source>
</evidence>
<evidence type="ECO:0000256" key="6">
    <source>
        <dbReference type="ARBA" id="ARBA00022801"/>
    </source>
</evidence>
<keyword evidence="8" id="KW-0411">Iron-sulfur</keyword>
<evidence type="ECO:0000256" key="9">
    <source>
        <dbReference type="ARBA" id="ARBA00023204"/>
    </source>
</evidence>
<dbReference type="NCBIfam" id="TIGR00758">
    <property type="entry name" value="UDG_fam4"/>
    <property type="match status" value="1"/>
</dbReference>
<dbReference type="RefSeq" id="WP_257311357.1">
    <property type="nucleotide sequence ID" value="NZ_JANFDG010000001.1"/>
</dbReference>
<evidence type="ECO:0000313" key="12">
    <source>
        <dbReference type="Proteomes" id="UP001595377"/>
    </source>
</evidence>
<evidence type="ECO:0000256" key="7">
    <source>
        <dbReference type="ARBA" id="ARBA00023004"/>
    </source>
</evidence>
<evidence type="ECO:0000256" key="3">
    <source>
        <dbReference type="ARBA" id="ARBA00022485"/>
    </source>
</evidence>
<gene>
    <name evidence="11" type="ORF">ACFOHH_09235</name>
</gene>
<keyword evidence="6" id="KW-0378">Hydrolase</keyword>
<comment type="caution">
    <text evidence="11">The sequence shown here is derived from an EMBL/GenBank/DDBJ whole genome shotgun (WGS) entry which is preliminary data.</text>
</comment>
<dbReference type="SUPFAM" id="SSF52141">
    <property type="entry name" value="Uracil-DNA glycosylase-like"/>
    <property type="match status" value="1"/>
</dbReference>
<dbReference type="InterPro" id="IPR005122">
    <property type="entry name" value="Uracil-DNA_glycosylase-like"/>
</dbReference>
<keyword evidence="3" id="KW-0004">4Fe-4S</keyword>
<evidence type="ECO:0000256" key="1">
    <source>
        <dbReference type="ARBA" id="ARBA00006521"/>
    </source>
</evidence>
<dbReference type="InterPro" id="IPR005273">
    <property type="entry name" value="Ura-DNA_glyco_family4"/>
</dbReference>
<dbReference type="SMART" id="SM00987">
    <property type="entry name" value="UreE_C"/>
    <property type="match status" value="1"/>
</dbReference>
<accession>A0ABV7DGB4</accession>
<organism evidence="11 12">
    <name type="scientific">Shinella pollutisoli</name>
    <dbReference type="NCBI Taxonomy" id="2250594"/>
    <lineage>
        <taxon>Bacteria</taxon>
        <taxon>Pseudomonadati</taxon>
        <taxon>Pseudomonadota</taxon>
        <taxon>Alphaproteobacteria</taxon>
        <taxon>Hyphomicrobiales</taxon>
        <taxon>Rhizobiaceae</taxon>
        <taxon>Shinella</taxon>
    </lineage>
</organism>
<keyword evidence="12" id="KW-1185">Reference proteome</keyword>
<dbReference type="CDD" id="cd10030">
    <property type="entry name" value="UDG-F4_TTUDGA_SPO1dp_like"/>
    <property type="match status" value="1"/>
</dbReference>